<name>A0A2S3ZC63_9MICO</name>
<evidence type="ECO:0000313" key="2">
    <source>
        <dbReference type="Proteomes" id="UP000237104"/>
    </source>
</evidence>
<reference evidence="1 2" key="1">
    <citation type="submission" date="2018-01" db="EMBL/GenBank/DDBJ databases">
        <title>Cryobacterium sp. nov., from glaciers in China.</title>
        <authorList>
            <person name="Liu Q."/>
            <person name="Xin Y.-H."/>
        </authorList>
    </citation>
    <scope>NUCLEOTIDE SEQUENCE [LARGE SCALE GENOMIC DNA]</scope>
    <source>
        <strain evidence="1 2">TMB1-8</strain>
    </source>
</reference>
<dbReference type="InterPro" id="IPR005560">
    <property type="entry name" value="Csp_YhjQ"/>
</dbReference>
<dbReference type="Pfam" id="PF03860">
    <property type="entry name" value="Csp"/>
    <property type="match status" value="1"/>
</dbReference>
<evidence type="ECO:0008006" key="3">
    <source>
        <dbReference type="Google" id="ProtNLM"/>
    </source>
</evidence>
<dbReference type="Gene3D" id="1.20.1270.360">
    <property type="match status" value="1"/>
</dbReference>
<dbReference type="PANTHER" id="PTHR37310:SF1">
    <property type="entry name" value="CYTOPLASMIC PROTEIN"/>
    <property type="match status" value="1"/>
</dbReference>
<dbReference type="Proteomes" id="UP000237104">
    <property type="component" value="Unassembled WGS sequence"/>
</dbReference>
<dbReference type="AlphaFoldDB" id="A0A2S3ZC63"/>
<protein>
    <recommendedName>
        <fullName evidence="3">Four-helix bundle copper-binding protein</fullName>
    </recommendedName>
</protein>
<accession>A0A2S3ZC63</accession>
<sequence>MMNTTMQMMEMHLKDMPVQGMDMMLMQECIEACSACEQACTMCADSMMGGGSGVGRSLCATTADLAGTMMRAMLRPNGMHMEGLMAMHTATMTMATACAEECMKHAGMSEDARMCAEACRQCAMACQKMMDAMTGMVPAN</sequence>
<dbReference type="PANTHER" id="PTHR37310">
    <property type="entry name" value="CYTOPLASMIC PROTEIN-RELATED"/>
    <property type="match status" value="1"/>
</dbReference>
<evidence type="ECO:0000313" key="1">
    <source>
        <dbReference type="EMBL" id="POH63844.1"/>
    </source>
</evidence>
<gene>
    <name evidence="1" type="ORF">C3B59_10690</name>
</gene>
<comment type="caution">
    <text evidence="1">The sequence shown here is derived from an EMBL/GenBank/DDBJ whole genome shotgun (WGS) entry which is preliminary data.</text>
</comment>
<proteinExistence type="predicted"/>
<organism evidence="1 2">
    <name type="scientific">Cryobacterium zongtaii</name>
    <dbReference type="NCBI Taxonomy" id="1259217"/>
    <lineage>
        <taxon>Bacteria</taxon>
        <taxon>Bacillati</taxon>
        <taxon>Actinomycetota</taxon>
        <taxon>Actinomycetes</taxon>
        <taxon>Micrococcales</taxon>
        <taxon>Microbacteriaceae</taxon>
        <taxon>Cryobacterium</taxon>
    </lineage>
</organism>
<dbReference type="EMBL" id="PPXF01000049">
    <property type="protein sequence ID" value="POH63844.1"/>
    <property type="molecule type" value="Genomic_DNA"/>
</dbReference>